<dbReference type="Gene3D" id="2.170.16.10">
    <property type="entry name" value="Hedgehog/Intein (Hint) domain"/>
    <property type="match status" value="1"/>
</dbReference>
<dbReference type="SMART" id="SM00306">
    <property type="entry name" value="HintN"/>
    <property type="match status" value="1"/>
</dbReference>
<name>A0ABP5WYJ6_9ACTN</name>
<sequence length="349" mass="36526">MRWDHLRLDEDESAAVPLIERQAVARTFDTPEFRGMTFYEVHAKTLINRVPAASRSPFRWTINPYRGCSHACSYCLEGGTPVLTADGSTRPLRDLRPGDRVCGTRDTDAGRRLVVTEVLARWRTFRPAYRVVLGGGTELVAGGEHRFLTDRGWRHVAVHGGGRPAGAGALSAGDRLVGVGGGFAEPPKDDADYRRGYLCAMVRCGAGAGGHVLHRLAAAEAPVRDRVLEYLADFGEVPAGEVARWPRCPSDGWYKGFLAGAYDAGVLGPVPGPLSPAVLSRLERGLARLGLAGCAGGPCGAVAAAAHPRSGGRARPRPGGGGAGGRGNGGVGGAARVGGGVVRHHHGDG</sequence>
<dbReference type="InterPro" id="IPR036844">
    <property type="entry name" value="Hint_dom_sf"/>
</dbReference>
<organism evidence="3 4">
    <name type="scientific">Actinomadura vinacea</name>
    <dbReference type="NCBI Taxonomy" id="115336"/>
    <lineage>
        <taxon>Bacteria</taxon>
        <taxon>Bacillati</taxon>
        <taxon>Actinomycetota</taxon>
        <taxon>Actinomycetes</taxon>
        <taxon>Streptosporangiales</taxon>
        <taxon>Thermomonosporaceae</taxon>
        <taxon>Actinomadura</taxon>
    </lineage>
</organism>
<dbReference type="CDD" id="cd00081">
    <property type="entry name" value="Hint"/>
    <property type="match status" value="1"/>
</dbReference>
<evidence type="ECO:0000259" key="2">
    <source>
        <dbReference type="SMART" id="SM00306"/>
    </source>
</evidence>
<evidence type="ECO:0000313" key="4">
    <source>
        <dbReference type="Proteomes" id="UP001501231"/>
    </source>
</evidence>
<feature type="domain" description="Hint" evidence="2">
    <location>
        <begin position="73"/>
        <end position="180"/>
    </location>
</feature>
<gene>
    <name evidence="3" type="ORF">GCM10010191_64170</name>
</gene>
<proteinExistence type="predicted"/>
<feature type="compositionally biased region" description="Gly residues" evidence="1">
    <location>
        <begin position="318"/>
        <end position="341"/>
    </location>
</feature>
<dbReference type="SUPFAM" id="SSF51294">
    <property type="entry name" value="Hedgehog/intein (Hint) domain"/>
    <property type="match status" value="1"/>
</dbReference>
<dbReference type="Proteomes" id="UP001501231">
    <property type="component" value="Unassembled WGS sequence"/>
</dbReference>
<accession>A0ABP5WYJ6</accession>
<comment type="caution">
    <text evidence="3">The sequence shown here is derived from an EMBL/GenBank/DDBJ whole genome shotgun (WGS) entry which is preliminary data.</text>
</comment>
<dbReference type="PROSITE" id="PS50817">
    <property type="entry name" value="INTEIN_N_TER"/>
    <property type="match status" value="1"/>
</dbReference>
<dbReference type="InterPro" id="IPR003587">
    <property type="entry name" value="Hint_dom_N"/>
</dbReference>
<dbReference type="RefSeq" id="WP_344594038.1">
    <property type="nucleotide sequence ID" value="NZ_BAAARW010000024.1"/>
</dbReference>
<evidence type="ECO:0000256" key="1">
    <source>
        <dbReference type="SAM" id="MobiDB-lite"/>
    </source>
</evidence>
<dbReference type="EMBL" id="BAAARW010000024">
    <property type="protein sequence ID" value="GAA2439947.1"/>
    <property type="molecule type" value="Genomic_DNA"/>
</dbReference>
<reference evidence="4" key="1">
    <citation type="journal article" date="2019" name="Int. J. Syst. Evol. Microbiol.">
        <title>The Global Catalogue of Microorganisms (GCM) 10K type strain sequencing project: providing services to taxonomists for standard genome sequencing and annotation.</title>
        <authorList>
            <consortium name="The Broad Institute Genomics Platform"/>
            <consortium name="The Broad Institute Genome Sequencing Center for Infectious Disease"/>
            <person name="Wu L."/>
            <person name="Ma J."/>
        </authorList>
    </citation>
    <scope>NUCLEOTIDE SEQUENCE [LARGE SCALE GENOMIC DNA]</scope>
    <source>
        <strain evidence="4">JCM 3325</strain>
    </source>
</reference>
<feature type="region of interest" description="Disordered" evidence="1">
    <location>
        <begin position="305"/>
        <end position="349"/>
    </location>
</feature>
<dbReference type="InterPro" id="IPR006141">
    <property type="entry name" value="Intein_N"/>
</dbReference>
<protein>
    <recommendedName>
        <fullName evidence="2">Hint domain-containing protein</fullName>
    </recommendedName>
</protein>
<evidence type="ECO:0000313" key="3">
    <source>
        <dbReference type="EMBL" id="GAA2439947.1"/>
    </source>
</evidence>
<keyword evidence="4" id="KW-1185">Reference proteome</keyword>